<evidence type="ECO:0000256" key="4">
    <source>
        <dbReference type="PROSITE-ProRule" id="PRU00169"/>
    </source>
</evidence>
<feature type="domain" description="Response regulatory" evidence="6">
    <location>
        <begin position="3"/>
        <end position="120"/>
    </location>
</feature>
<dbReference type="RefSeq" id="WP_181376680.1">
    <property type="nucleotide sequence ID" value="NZ_BDQX01000171.1"/>
</dbReference>
<keyword evidence="1" id="KW-0805">Transcription regulation</keyword>
<name>A0A2R5EQ51_9BACL</name>
<protein>
    <recommendedName>
        <fullName evidence="9">DNA-binding response regulator</fullName>
    </recommendedName>
</protein>
<dbReference type="CDD" id="cd17536">
    <property type="entry name" value="REC_YesN-like"/>
    <property type="match status" value="1"/>
</dbReference>
<evidence type="ECO:0000256" key="1">
    <source>
        <dbReference type="ARBA" id="ARBA00023015"/>
    </source>
</evidence>
<keyword evidence="3" id="KW-0804">Transcription</keyword>
<comment type="caution">
    <text evidence="7">The sequence shown here is derived from an EMBL/GenBank/DDBJ whole genome shotgun (WGS) entry which is preliminary data.</text>
</comment>
<feature type="domain" description="HTH araC/xylS-type" evidence="5">
    <location>
        <begin position="442"/>
        <end position="540"/>
    </location>
</feature>
<dbReference type="Gene3D" id="3.40.50.2300">
    <property type="match status" value="1"/>
</dbReference>
<dbReference type="PROSITE" id="PS00041">
    <property type="entry name" value="HTH_ARAC_FAMILY_1"/>
    <property type="match status" value="1"/>
</dbReference>
<dbReference type="GO" id="GO:0000160">
    <property type="term" value="P:phosphorelay signal transduction system"/>
    <property type="evidence" value="ECO:0007669"/>
    <property type="project" value="InterPro"/>
</dbReference>
<evidence type="ECO:0000259" key="6">
    <source>
        <dbReference type="PROSITE" id="PS50110"/>
    </source>
</evidence>
<dbReference type="InterPro" id="IPR001789">
    <property type="entry name" value="Sig_transdc_resp-reg_receiver"/>
</dbReference>
<evidence type="ECO:0000313" key="8">
    <source>
        <dbReference type="Proteomes" id="UP000245202"/>
    </source>
</evidence>
<gene>
    <name evidence="7" type="ORF">PAT3040_03422</name>
</gene>
<keyword evidence="4" id="KW-0597">Phosphoprotein</keyword>
<keyword evidence="2" id="KW-0238">DNA-binding</keyword>
<dbReference type="PRINTS" id="PR00032">
    <property type="entry name" value="HTHARAC"/>
</dbReference>
<dbReference type="SUPFAM" id="SSF46689">
    <property type="entry name" value="Homeodomain-like"/>
    <property type="match status" value="2"/>
</dbReference>
<evidence type="ECO:0000256" key="2">
    <source>
        <dbReference type="ARBA" id="ARBA00023125"/>
    </source>
</evidence>
<dbReference type="Pfam" id="PF00072">
    <property type="entry name" value="Response_reg"/>
    <property type="match status" value="1"/>
</dbReference>
<dbReference type="InterPro" id="IPR011006">
    <property type="entry name" value="CheY-like_superfamily"/>
</dbReference>
<dbReference type="Pfam" id="PF12833">
    <property type="entry name" value="HTH_18"/>
    <property type="match status" value="1"/>
</dbReference>
<evidence type="ECO:0000259" key="5">
    <source>
        <dbReference type="PROSITE" id="PS01124"/>
    </source>
</evidence>
<dbReference type="GO" id="GO:0003700">
    <property type="term" value="F:DNA-binding transcription factor activity"/>
    <property type="evidence" value="ECO:0007669"/>
    <property type="project" value="InterPro"/>
</dbReference>
<dbReference type="Proteomes" id="UP000245202">
    <property type="component" value="Unassembled WGS sequence"/>
</dbReference>
<dbReference type="GO" id="GO:0043565">
    <property type="term" value="F:sequence-specific DNA binding"/>
    <property type="evidence" value="ECO:0007669"/>
    <property type="project" value="InterPro"/>
</dbReference>
<dbReference type="AlphaFoldDB" id="A0A2R5EQ51"/>
<reference evidence="7 8" key="1">
    <citation type="submission" date="2017-08" db="EMBL/GenBank/DDBJ databases">
        <title>Substantial Increase in Enzyme Production by Combined Drug-Resistance Mutations in Paenibacillus agaridevorans.</title>
        <authorList>
            <person name="Tanaka Y."/>
            <person name="Funane K."/>
            <person name="Hosaka T."/>
            <person name="Shiwa Y."/>
            <person name="Fujita N."/>
            <person name="Miyazaki T."/>
            <person name="Yoshikawa H."/>
            <person name="Murakami K."/>
            <person name="Kasahara K."/>
            <person name="Inaoka T."/>
            <person name="Hiraga Y."/>
            <person name="Ochi K."/>
        </authorList>
    </citation>
    <scope>NUCLEOTIDE SEQUENCE [LARGE SCALE GENOMIC DNA]</scope>
    <source>
        <strain evidence="7 8">T-3040</strain>
    </source>
</reference>
<dbReference type="PROSITE" id="PS50110">
    <property type="entry name" value="RESPONSE_REGULATORY"/>
    <property type="match status" value="1"/>
</dbReference>
<dbReference type="PANTHER" id="PTHR43280">
    <property type="entry name" value="ARAC-FAMILY TRANSCRIPTIONAL REGULATOR"/>
    <property type="match status" value="1"/>
</dbReference>
<dbReference type="InterPro" id="IPR018062">
    <property type="entry name" value="HTH_AraC-typ_CS"/>
</dbReference>
<feature type="modified residue" description="4-aspartylphosphate" evidence="4">
    <location>
        <position position="55"/>
    </location>
</feature>
<dbReference type="InterPro" id="IPR009057">
    <property type="entry name" value="Homeodomain-like_sf"/>
</dbReference>
<dbReference type="SUPFAM" id="SSF52172">
    <property type="entry name" value="CheY-like"/>
    <property type="match status" value="1"/>
</dbReference>
<evidence type="ECO:0008006" key="9">
    <source>
        <dbReference type="Google" id="ProtNLM"/>
    </source>
</evidence>
<dbReference type="Gene3D" id="1.10.10.60">
    <property type="entry name" value="Homeodomain-like"/>
    <property type="match status" value="2"/>
</dbReference>
<dbReference type="PANTHER" id="PTHR43280:SF30">
    <property type="entry name" value="MMSAB OPERON REGULATORY PROTEIN"/>
    <property type="match status" value="1"/>
</dbReference>
<dbReference type="InterPro" id="IPR020449">
    <property type="entry name" value="Tscrpt_reg_AraC-type_HTH"/>
</dbReference>
<dbReference type="PROSITE" id="PS01124">
    <property type="entry name" value="HTH_ARAC_FAMILY_2"/>
    <property type="match status" value="1"/>
</dbReference>
<sequence>MLRVIIVDDERTIRVAMRTMISWEENGLELVDTAADGKQALQLIDASPIDIVITDLKMPNMNGIELLHALAERGFSGRSVVLSNHGDYELVREAMKIGAVDYLLKLTLRPDDLLQAIGKAGELLSRDRKDREHRLRLQHELTETQLEKRNAAWKELLLEDDGGLKDSIREAERCSIPLDRLEGHLFYVSICRYKETLATGKLKNRKLLHFSVINIIKEIASNVTDMELVDFGDGHYAALLYDTTWTEDGVDSLQLASHIVRLIRTYLNLDVNVAISGRFDGLGQLREQFRICRGASVISFYREAGFVLTASSVTFDERLTGTRFPDWSAGFKSAFEEENGERLDALMSGMLGEMSDACCAPELVCNVFLILFTDLEHIVAKWRKLNDRSGESSGGGSMTAFRQRIMQAESLGQVTEAAQDALRHLSSMLRDAKRHSCRKEVLQVIAILHERLDDKMTLDMLATSVSLNESYLCRIFKQDTGKSIFQYINELKIDRAVELLKQRDARIKEVALSVGIEDPFYFNRLFKKMVGVSPSEYRKNVLEGHHT</sequence>
<dbReference type="SMART" id="SM00448">
    <property type="entry name" value="REC"/>
    <property type="match status" value="1"/>
</dbReference>
<proteinExistence type="predicted"/>
<dbReference type="InterPro" id="IPR018060">
    <property type="entry name" value="HTH_AraC"/>
</dbReference>
<accession>A0A2R5EQ51</accession>
<evidence type="ECO:0000313" key="7">
    <source>
        <dbReference type="EMBL" id="GBG08820.1"/>
    </source>
</evidence>
<organism evidence="7 8">
    <name type="scientific">Paenibacillus agaridevorans</name>
    <dbReference type="NCBI Taxonomy" id="171404"/>
    <lineage>
        <taxon>Bacteria</taxon>
        <taxon>Bacillati</taxon>
        <taxon>Bacillota</taxon>
        <taxon>Bacilli</taxon>
        <taxon>Bacillales</taxon>
        <taxon>Paenibacillaceae</taxon>
        <taxon>Paenibacillus</taxon>
    </lineage>
</organism>
<dbReference type="EMBL" id="BDQX01000171">
    <property type="protein sequence ID" value="GBG08820.1"/>
    <property type="molecule type" value="Genomic_DNA"/>
</dbReference>
<keyword evidence="8" id="KW-1185">Reference proteome</keyword>
<dbReference type="SMART" id="SM00342">
    <property type="entry name" value="HTH_ARAC"/>
    <property type="match status" value="1"/>
</dbReference>
<evidence type="ECO:0000256" key="3">
    <source>
        <dbReference type="ARBA" id="ARBA00023163"/>
    </source>
</evidence>